<dbReference type="AlphaFoldDB" id="A0AB32ZX78"/>
<gene>
    <name evidence="2" type="ordered locus">AMEC673_07455</name>
</gene>
<feature type="domain" description="Glycosyltransferase 2-like" evidence="1">
    <location>
        <begin position="4"/>
        <end position="116"/>
    </location>
</feature>
<dbReference type="InterPro" id="IPR029044">
    <property type="entry name" value="Nucleotide-diphossugar_trans"/>
</dbReference>
<dbReference type="PANTHER" id="PTHR43685">
    <property type="entry name" value="GLYCOSYLTRANSFERASE"/>
    <property type="match status" value="1"/>
</dbReference>
<sequence length="286" mass="32296">MDISVVITTCNRPAFLVEALAGIASQELQPKEILVIDDCSDVSYQEAFNAIAEVNAQYIRLDSKSGANKARNIGIRQSSGSIIAFLDDDDIWLPEYLSEILKQYKLGADAVVTGFKQLGKEHVLVVNKDTEVTQTSLLRGNTYCGMSGFSCKKELLESTLFDEALTNGQDWDMFVRLFLTGIKFKNLSKGLFLYRFQNADGIGAKLRYLAPEDILPRLGSAIKHKSFLGEYWFKKRVSEQVLFSLKHKKRKTKWVLLSVKLSGVRATSSFFYRAIRRKILKQPMSI</sequence>
<protein>
    <submittedName>
        <fullName evidence="2">Glycosyl transferase family protein</fullName>
    </submittedName>
</protein>
<accession>A0AB32ZX78</accession>
<dbReference type="Proteomes" id="UP000006296">
    <property type="component" value="Chromosome"/>
</dbReference>
<dbReference type="EMBL" id="CP003844">
    <property type="protein sequence ID" value="AFT74185.1"/>
    <property type="molecule type" value="Genomic_DNA"/>
</dbReference>
<proteinExistence type="predicted"/>
<dbReference type="RefSeq" id="WP_014976234.1">
    <property type="nucleotide sequence ID" value="NC_018678.1"/>
</dbReference>
<evidence type="ECO:0000313" key="3">
    <source>
        <dbReference type="Proteomes" id="UP000006296"/>
    </source>
</evidence>
<evidence type="ECO:0000313" key="2">
    <source>
        <dbReference type="EMBL" id="AFT74185.1"/>
    </source>
</evidence>
<name>A0AB32ZX78_ALTME</name>
<evidence type="ECO:0000259" key="1">
    <source>
        <dbReference type="Pfam" id="PF00535"/>
    </source>
</evidence>
<dbReference type="InterPro" id="IPR001173">
    <property type="entry name" value="Glyco_trans_2-like"/>
</dbReference>
<dbReference type="Gene3D" id="3.90.550.10">
    <property type="entry name" value="Spore Coat Polysaccharide Biosynthesis Protein SpsA, Chain A"/>
    <property type="match status" value="1"/>
</dbReference>
<reference evidence="3" key="1">
    <citation type="journal article" date="2012" name="Sci. Rep.">
        <title>Genomes of surface isolates of Alteromonas macleodii: the life of a widespread marine opportunistic copiotroph.</title>
        <authorList>
            <person name="Lopez-Perez M."/>
            <person name="Gonzaga A."/>
            <person name="Martin-Cuadrado A.B."/>
            <person name="Onyshchenko O."/>
            <person name="Ghavidel A."/>
            <person name="Ghai R."/>
            <person name="Rodriguez-Valera F."/>
        </authorList>
    </citation>
    <scope>NUCLEOTIDE SEQUENCE [LARGE SCALE GENOMIC DNA]</scope>
    <source>
        <strain evidence="3">English Channel 673</strain>
    </source>
</reference>
<dbReference type="SUPFAM" id="SSF53448">
    <property type="entry name" value="Nucleotide-diphospho-sugar transferases"/>
    <property type="match status" value="1"/>
</dbReference>
<dbReference type="CDD" id="cd00761">
    <property type="entry name" value="Glyco_tranf_GTA_type"/>
    <property type="match status" value="1"/>
</dbReference>
<dbReference type="Pfam" id="PF00535">
    <property type="entry name" value="Glycos_transf_2"/>
    <property type="match status" value="1"/>
</dbReference>
<dbReference type="InterPro" id="IPR050834">
    <property type="entry name" value="Glycosyltransf_2"/>
</dbReference>
<dbReference type="PANTHER" id="PTHR43685:SF2">
    <property type="entry name" value="GLYCOSYLTRANSFERASE 2-LIKE DOMAIN-CONTAINING PROTEIN"/>
    <property type="match status" value="1"/>
</dbReference>
<dbReference type="KEGG" id="amg:AMEC673_07455"/>
<dbReference type="GO" id="GO:0016740">
    <property type="term" value="F:transferase activity"/>
    <property type="evidence" value="ECO:0007669"/>
    <property type="project" value="UniProtKB-KW"/>
</dbReference>
<organism evidence="2 3">
    <name type="scientific">Alteromonas macleodii (strain English Channel 673)</name>
    <dbReference type="NCBI Taxonomy" id="1004788"/>
    <lineage>
        <taxon>Bacteria</taxon>
        <taxon>Pseudomonadati</taxon>
        <taxon>Pseudomonadota</taxon>
        <taxon>Gammaproteobacteria</taxon>
        <taxon>Alteromonadales</taxon>
        <taxon>Alteromonadaceae</taxon>
        <taxon>Alteromonas/Salinimonas group</taxon>
        <taxon>Alteromonas</taxon>
    </lineage>
</organism>
<keyword evidence="2" id="KW-0808">Transferase</keyword>